<dbReference type="Pfam" id="PF00018">
    <property type="entry name" value="SH3_1"/>
    <property type="match status" value="1"/>
</dbReference>
<sequence length="312" mass="36637">MSNKKKRSQKSKKKKTKTNSNKLTVKALYKYDSGQKGMLNFNAFDQINVIHKDKSGWWFGEVNNNTGYFPSTYIQMISSKDLNKKKKQSLKEVAKEIFDELQKRIDEEQNKINQTNFRKTKDRSISITSEKLVKACEIRKILFKKLGKKEKKLFQFMENMLESKENIHPFLKQIIEKKASVLENLINDHNKIQNELDSILKDSPKNDVFVNEEQGKKKEKLKQKQKKADFKDNQEIETIGQLESDDQFSSKPEDLDLLIGDDPPKEEYFYFQGENDVPQPPPYQYNELTKGKDKIEIYLEGECGVPNFFHEK</sequence>
<proteinExistence type="predicted"/>
<dbReference type="InterPro" id="IPR001452">
    <property type="entry name" value="SH3_domain"/>
</dbReference>
<feature type="coiled-coil region" evidence="3">
    <location>
        <begin position="91"/>
        <end position="118"/>
    </location>
</feature>
<comment type="caution">
    <text evidence="6">The sequence shown here is derived from an EMBL/GenBank/DDBJ whole genome shotgun (WGS) entry which is preliminary data.</text>
</comment>
<protein>
    <recommendedName>
        <fullName evidence="5">SH3 domain-containing protein</fullName>
    </recommendedName>
</protein>
<keyword evidence="3" id="KW-0175">Coiled coil</keyword>
<reference evidence="6" key="1">
    <citation type="submission" date="2022-08" db="EMBL/GenBank/DDBJ databases">
        <title>Novel sulfate-reducing endosymbionts in the free-living metamonad Anaeramoeba.</title>
        <authorList>
            <person name="Jerlstrom-Hultqvist J."/>
            <person name="Cepicka I."/>
            <person name="Gallot-Lavallee L."/>
            <person name="Salas-Leiva D."/>
            <person name="Curtis B.A."/>
            <person name="Zahonova K."/>
            <person name="Pipaliya S."/>
            <person name="Dacks J."/>
            <person name="Roger A.J."/>
        </authorList>
    </citation>
    <scope>NUCLEOTIDE SEQUENCE</scope>
    <source>
        <strain evidence="6">Schooner1</strain>
    </source>
</reference>
<gene>
    <name evidence="6" type="ORF">M0813_24334</name>
</gene>
<name>A0ABQ8Y6A1_9EUKA</name>
<dbReference type="PRINTS" id="PR00452">
    <property type="entry name" value="SH3DOMAIN"/>
</dbReference>
<feature type="coiled-coil region" evidence="3">
    <location>
        <begin position="175"/>
        <end position="202"/>
    </location>
</feature>
<accession>A0ABQ8Y6A1</accession>
<keyword evidence="1 2" id="KW-0728">SH3 domain</keyword>
<evidence type="ECO:0000313" key="6">
    <source>
        <dbReference type="EMBL" id="KAJ6240336.1"/>
    </source>
</evidence>
<evidence type="ECO:0000256" key="2">
    <source>
        <dbReference type="PROSITE-ProRule" id="PRU00192"/>
    </source>
</evidence>
<evidence type="ECO:0000259" key="5">
    <source>
        <dbReference type="PROSITE" id="PS50002"/>
    </source>
</evidence>
<dbReference type="SUPFAM" id="SSF50044">
    <property type="entry name" value="SH3-domain"/>
    <property type="match status" value="1"/>
</dbReference>
<dbReference type="InterPro" id="IPR036028">
    <property type="entry name" value="SH3-like_dom_sf"/>
</dbReference>
<keyword evidence="7" id="KW-1185">Reference proteome</keyword>
<organism evidence="6 7">
    <name type="scientific">Anaeramoeba flamelloides</name>
    <dbReference type="NCBI Taxonomy" id="1746091"/>
    <lineage>
        <taxon>Eukaryota</taxon>
        <taxon>Metamonada</taxon>
        <taxon>Anaeramoebidae</taxon>
        <taxon>Anaeramoeba</taxon>
    </lineage>
</organism>
<evidence type="ECO:0000256" key="4">
    <source>
        <dbReference type="SAM" id="MobiDB-lite"/>
    </source>
</evidence>
<feature type="domain" description="SH3" evidence="5">
    <location>
        <begin position="20"/>
        <end position="79"/>
    </location>
</feature>
<dbReference type="SMART" id="SM00326">
    <property type="entry name" value="SH3"/>
    <property type="match status" value="1"/>
</dbReference>
<evidence type="ECO:0000256" key="1">
    <source>
        <dbReference type="ARBA" id="ARBA00022443"/>
    </source>
</evidence>
<dbReference type="EMBL" id="JAOAOG010000209">
    <property type="protein sequence ID" value="KAJ6240336.1"/>
    <property type="molecule type" value="Genomic_DNA"/>
</dbReference>
<dbReference type="Gene3D" id="2.30.30.40">
    <property type="entry name" value="SH3 Domains"/>
    <property type="match status" value="1"/>
</dbReference>
<dbReference type="PROSITE" id="PS50002">
    <property type="entry name" value="SH3"/>
    <property type="match status" value="1"/>
</dbReference>
<evidence type="ECO:0000256" key="3">
    <source>
        <dbReference type="SAM" id="Coils"/>
    </source>
</evidence>
<evidence type="ECO:0000313" key="7">
    <source>
        <dbReference type="Proteomes" id="UP001150062"/>
    </source>
</evidence>
<dbReference type="Proteomes" id="UP001150062">
    <property type="component" value="Unassembled WGS sequence"/>
</dbReference>
<feature type="region of interest" description="Disordered" evidence="4">
    <location>
        <begin position="239"/>
        <end position="259"/>
    </location>
</feature>